<keyword evidence="2" id="KW-1185">Reference proteome</keyword>
<dbReference type="EMBL" id="VSSS01000020">
    <property type="protein sequence ID" value="TYL96380.1"/>
    <property type="molecule type" value="Genomic_DNA"/>
</dbReference>
<accession>A0A5D3KHN9</accession>
<dbReference type="OrthoDB" id="8246587at2"/>
<sequence length="103" mass="11690">MIFIRVPSSILQYRSMWYGVPPVVAAVHVVPDDNFDDWVVRDDKGCELGHYPTRENAEFAAQATARELGTRLVVHLPDGRTSSTTFERGWLARLFGSVGLRKW</sequence>
<comment type="caution">
    <text evidence="1">The sequence shown here is derived from an EMBL/GenBank/DDBJ whole genome shotgun (WGS) entry which is preliminary data.</text>
</comment>
<proteinExistence type="predicted"/>
<dbReference type="InterPro" id="IPR018691">
    <property type="entry name" value="DUF2188"/>
</dbReference>
<organism evidence="1 2">
    <name type="scientific">Bradyrhizobium rifense</name>
    <dbReference type="NCBI Taxonomy" id="515499"/>
    <lineage>
        <taxon>Bacteria</taxon>
        <taxon>Pseudomonadati</taxon>
        <taxon>Pseudomonadota</taxon>
        <taxon>Alphaproteobacteria</taxon>
        <taxon>Hyphomicrobiales</taxon>
        <taxon>Nitrobacteraceae</taxon>
        <taxon>Bradyrhizobium</taxon>
    </lineage>
</organism>
<evidence type="ECO:0000313" key="1">
    <source>
        <dbReference type="EMBL" id="TYL96380.1"/>
    </source>
</evidence>
<gene>
    <name evidence="1" type="ORF">FXB40_12200</name>
</gene>
<dbReference type="Proteomes" id="UP000324758">
    <property type="component" value="Unassembled WGS sequence"/>
</dbReference>
<protein>
    <submittedName>
        <fullName evidence="1">DUF2188 domain-containing protein</fullName>
    </submittedName>
</protein>
<dbReference type="Pfam" id="PF09954">
    <property type="entry name" value="DUF2188"/>
    <property type="match status" value="1"/>
</dbReference>
<name>A0A5D3KHN9_9BRAD</name>
<reference evidence="1 2" key="1">
    <citation type="submission" date="2019-08" db="EMBL/GenBank/DDBJ databases">
        <title>Bradyrhizobium hipponensis sp. nov., a rhizobium isolated from a Lupinus angustifolius root nodule in Tunisia.</title>
        <authorList>
            <person name="Off K."/>
            <person name="Rejili M."/>
            <person name="Mars M."/>
            <person name="Brachmann A."/>
            <person name="Marin M."/>
        </authorList>
    </citation>
    <scope>NUCLEOTIDE SEQUENCE [LARGE SCALE GENOMIC DNA]</scope>
    <source>
        <strain evidence="1 2">CTAW71</strain>
    </source>
</reference>
<dbReference type="AlphaFoldDB" id="A0A5D3KHN9"/>
<evidence type="ECO:0000313" key="2">
    <source>
        <dbReference type="Proteomes" id="UP000324758"/>
    </source>
</evidence>